<evidence type="ECO:0000313" key="4">
    <source>
        <dbReference type="Proteomes" id="UP001589830"/>
    </source>
</evidence>
<evidence type="ECO:0000259" key="2">
    <source>
        <dbReference type="Pfam" id="PF03816"/>
    </source>
</evidence>
<accession>A0ABV6Q3C0</accession>
<reference evidence="3 4" key="1">
    <citation type="submission" date="2024-09" db="EMBL/GenBank/DDBJ databases">
        <authorList>
            <person name="Sun Q."/>
            <person name="Mori K."/>
        </authorList>
    </citation>
    <scope>NUCLEOTIDE SEQUENCE [LARGE SCALE GENOMIC DNA]</scope>
    <source>
        <strain evidence="3 4">NCAIM B.02340</strain>
    </source>
</reference>
<dbReference type="EMBL" id="JBHLTW010000045">
    <property type="protein sequence ID" value="MFC0596616.1"/>
    <property type="molecule type" value="Genomic_DNA"/>
</dbReference>
<dbReference type="Gene3D" id="3.40.630.190">
    <property type="entry name" value="LCP protein"/>
    <property type="match status" value="1"/>
</dbReference>
<protein>
    <submittedName>
        <fullName evidence="3">LCP family protein</fullName>
    </submittedName>
</protein>
<sequence length="383" mass="41722">MRRVALFLLALALLFGVWAFPLLGPLLRQGAFPNPFGLKEPLTLLVYGSSPEYSGYHKRAPERFRGLADAILLVRLDPKANRAVVLSIPRDTWVALPGYGWHKVNAYSPLGGPELMKQAVEQLVGVRPERYVVVSTEALRKAVDALGGVRVCVEKPMRYQDRAAGLAIDLKPGCQVLNGEEAEGYLRFRKDALGDIGRIQRQQAFFHALREQVLSPAGIWRLPRAVAAVEPYVRTDLTREERGAVLGFAMKRPGLVSLLLPGRFGGGGWAVDREALGRLLALYFQGEALGEEATLEGRLVALVYGPGQEALVEGAKERLRALGLRVLLHPVDLVPERTEVLENGPGALAEALGEALGVPYRVSGEAVLGADLTLRLGREGLPR</sequence>
<dbReference type="PANTHER" id="PTHR33392:SF6">
    <property type="entry name" value="POLYISOPRENYL-TEICHOIC ACID--PEPTIDOGLYCAN TEICHOIC ACID TRANSFERASE TAGU"/>
    <property type="match status" value="1"/>
</dbReference>
<dbReference type="RefSeq" id="WP_188846080.1">
    <property type="nucleotide sequence ID" value="NZ_BMPJ01000004.1"/>
</dbReference>
<evidence type="ECO:0000313" key="3">
    <source>
        <dbReference type="EMBL" id="MFC0596616.1"/>
    </source>
</evidence>
<evidence type="ECO:0000256" key="1">
    <source>
        <dbReference type="ARBA" id="ARBA00006068"/>
    </source>
</evidence>
<dbReference type="InterPro" id="IPR004474">
    <property type="entry name" value="LytR_CpsA_psr"/>
</dbReference>
<proteinExistence type="inferred from homology"/>
<dbReference type="PANTHER" id="PTHR33392">
    <property type="entry name" value="POLYISOPRENYL-TEICHOIC ACID--PEPTIDOGLYCAN TEICHOIC ACID TRANSFERASE TAGU"/>
    <property type="match status" value="1"/>
</dbReference>
<keyword evidence="4" id="KW-1185">Reference proteome</keyword>
<organism evidence="3 4">
    <name type="scientific">Thermus composti</name>
    <dbReference type="NCBI Taxonomy" id="532059"/>
    <lineage>
        <taxon>Bacteria</taxon>
        <taxon>Thermotogati</taxon>
        <taxon>Deinococcota</taxon>
        <taxon>Deinococci</taxon>
        <taxon>Thermales</taxon>
        <taxon>Thermaceae</taxon>
        <taxon>Thermus</taxon>
    </lineage>
</organism>
<comment type="similarity">
    <text evidence="1">Belongs to the LytR/CpsA/Psr (LCP) family.</text>
</comment>
<feature type="domain" description="Cell envelope-related transcriptional attenuator" evidence="2">
    <location>
        <begin position="68"/>
        <end position="213"/>
    </location>
</feature>
<dbReference type="Proteomes" id="UP001589830">
    <property type="component" value="Unassembled WGS sequence"/>
</dbReference>
<gene>
    <name evidence="3" type="ORF">ACFFFP_10655</name>
</gene>
<dbReference type="InterPro" id="IPR050922">
    <property type="entry name" value="LytR/CpsA/Psr_CW_biosynth"/>
</dbReference>
<name>A0ABV6Q3C0_9DEIN</name>
<dbReference type="NCBIfam" id="TIGR00350">
    <property type="entry name" value="lytR_cpsA_psr"/>
    <property type="match status" value="1"/>
</dbReference>
<comment type="caution">
    <text evidence="3">The sequence shown here is derived from an EMBL/GenBank/DDBJ whole genome shotgun (WGS) entry which is preliminary data.</text>
</comment>
<dbReference type="Pfam" id="PF03816">
    <property type="entry name" value="LytR_cpsA_psr"/>
    <property type="match status" value="1"/>
</dbReference>